<reference evidence="1" key="1">
    <citation type="submission" date="2024-06" db="EMBL/GenBank/DDBJ databases">
        <title>Intestivirid acquisition increases across infancy in a wild primate population.</title>
        <authorList>
            <person name="Schneider-Creas I.A."/>
            <person name="Moya I.L."/>
            <person name="Chiou K.L."/>
            <person name="Baniel A."/>
            <person name="Azanaw Haile A."/>
            <person name="Kebede F."/>
            <person name="Abebe B."/>
            <person name="Snyder-Mackler N."/>
            <person name="Varsani A."/>
        </authorList>
    </citation>
    <scope>NUCLEOTIDE SEQUENCE</scope>
    <source>
        <strain evidence="1">Int_RNL_2017_0019_DDA</strain>
    </source>
</reference>
<dbReference type="EMBL" id="PP965493">
    <property type="protein sequence ID" value="XCN99902.1"/>
    <property type="molecule type" value="Genomic_DNA"/>
</dbReference>
<organism evidence="1">
    <name type="scientific">Geladintestivirus 3</name>
    <dbReference type="NCBI Taxonomy" id="3233135"/>
    <lineage>
        <taxon>Viruses</taxon>
        <taxon>Duplodnaviria</taxon>
        <taxon>Heunggongvirae</taxon>
        <taxon>Uroviricota</taxon>
        <taxon>Caudoviricetes</taxon>
        <taxon>Crassvirales</taxon>
    </lineage>
</organism>
<sequence length="408" mass="48088">MKRNVNTSKLTKAFIESRVSQEEIVSKYLDIPLSIVNDCVQHNHLIKSVFRDDDTDGSMGIAYNVKGRLKVRDFGGAGQFMDVYDVVAYVLSIVYERPINPNDKRDFYFILRHIYATFSKEIDNRVNHYEIDESIRNALIKSKTRKAIIEIVPRSWNSRDKAYWNKLGVNLDYLNTHFVIPVEQYYIDRSTNPTPRYAYTTKDPCYAYMLGQNKQGIYLIKLYFPLRNRERERKFITNCNVLEGLPNLELSNYDYILITKSSKDRLSIGNHIATHTFYRANRAKLSIGVVNLPSENYRLKANEYYWLKARLADDGMIISLLDFDRTGRDGASYLLSTYGIPYIFITRGEFGLYNYECKDFADLHSKYTKDEINDFIQETIKYIELRFRRNENYTDAYFERLSDYNLPY</sequence>
<proteinExistence type="predicted"/>
<name>A0AAU8MJB1_9CAUD</name>
<accession>A0AAU8MJB1</accession>
<evidence type="ECO:0000313" key="1">
    <source>
        <dbReference type="EMBL" id="XCN99902.1"/>
    </source>
</evidence>
<protein>
    <submittedName>
        <fullName evidence="1">DNA primase</fullName>
    </submittedName>
</protein>